<dbReference type="STRING" id="1813019.A2J15_04700"/>
<evidence type="ECO:0000313" key="4">
    <source>
        <dbReference type="Proteomes" id="UP000093205"/>
    </source>
</evidence>
<dbReference type="Proteomes" id="UP000286095">
    <property type="component" value="Unassembled WGS sequence"/>
</dbReference>
<dbReference type="AlphaFoldDB" id="A0A424Z1K7"/>
<accession>A0A424Z1K7</accession>
<sequence length="147" mass="16662">MKKSILIFVACILFSTMQAKNIQIYESPNCGCCDLWADYMKNKGYEISVHKTHDILKIKKDFGIKDEYQSCHTGFIEGYIVEGHVPESAIAWLLENKPKNIIGISAPGMPQGSPGMEQGYSEKYPVILIKKDGTYELYGYFMGDEKF</sequence>
<dbReference type="InterPro" id="IPR007332">
    <property type="entry name" value="DUF411"/>
</dbReference>
<dbReference type="RefSeq" id="WP_066779136.1">
    <property type="nucleotide sequence ID" value="NZ_CBCSFE010000007.1"/>
</dbReference>
<gene>
    <name evidence="2" type="ORF">A2J15_006405</name>
    <name evidence="3" type="ORF">DZD40_02970</name>
</gene>
<keyword evidence="4" id="KW-1185">Reference proteome</keyword>
<dbReference type="Pfam" id="PF04214">
    <property type="entry name" value="DUF411"/>
    <property type="match status" value="1"/>
</dbReference>
<dbReference type="OrthoDB" id="14727at2"/>
<dbReference type="EMBL" id="CP031611">
    <property type="protein sequence ID" value="AXP09288.1"/>
    <property type="molecule type" value="Genomic_DNA"/>
</dbReference>
<reference evidence="4 5" key="1">
    <citation type="submission" date="2018-08" db="EMBL/GenBank/DDBJ databases">
        <title>Survival mechanisms of Campylobacter hepaticus identified by genomic analysis and comparative transcriptomic analysis of in vivo and in vitro derived bacteria.</title>
        <authorList>
            <person name="Van T.T.H."/>
            <person name="Moore R.J."/>
        </authorList>
    </citation>
    <scope>NUCLEOTIDE SEQUENCE [LARGE SCALE GENOMIC DNA]</scope>
    <source>
        <strain evidence="3 5">54L</strain>
        <strain evidence="2 4">HV10</strain>
    </source>
</reference>
<dbReference type="KEGG" id="chw:A2J15_006405"/>
<evidence type="ECO:0000313" key="3">
    <source>
        <dbReference type="EMBL" id="RQD88063.1"/>
    </source>
</evidence>
<organism evidence="3 5">
    <name type="scientific">Campylobacter hepaticus</name>
    <dbReference type="NCBI Taxonomy" id="1813019"/>
    <lineage>
        <taxon>Bacteria</taxon>
        <taxon>Pseudomonadati</taxon>
        <taxon>Campylobacterota</taxon>
        <taxon>Epsilonproteobacteria</taxon>
        <taxon>Campylobacterales</taxon>
        <taxon>Campylobacteraceae</taxon>
        <taxon>Campylobacter</taxon>
    </lineage>
</organism>
<proteinExistence type="predicted"/>
<evidence type="ECO:0000256" key="1">
    <source>
        <dbReference type="SAM" id="SignalP"/>
    </source>
</evidence>
<dbReference type="EMBL" id="QURW01000005">
    <property type="protein sequence ID" value="RQD88063.1"/>
    <property type="molecule type" value="Genomic_DNA"/>
</dbReference>
<keyword evidence="1" id="KW-0732">Signal</keyword>
<evidence type="ECO:0000313" key="5">
    <source>
        <dbReference type="Proteomes" id="UP000286095"/>
    </source>
</evidence>
<dbReference type="GeneID" id="44005156"/>
<evidence type="ECO:0000313" key="2">
    <source>
        <dbReference type="EMBL" id="AXP09288.1"/>
    </source>
</evidence>
<protein>
    <submittedName>
        <fullName evidence="3">DUF411 domain-containing protein</fullName>
    </submittedName>
</protein>
<dbReference type="Proteomes" id="UP000093205">
    <property type="component" value="Chromosome"/>
</dbReference>
<feature type="chain" id="PRO_5044603216" evidence="1">
    <location>
        <begin position="20"/>
        <end position="147"/>
    </location>
</feature>
<feature type="signal peptide" evidence="1">
    <location>
        <begin position="1"/>
        <end position="19"/>
    </location>
</feature>
<name>A0A424Z1K7_9BACT</name>